<dbReference type="Gene3D" id="3.20.20.210">
    <property type="match status" value="1"/>
</dbReference>
<dbReference type="GO" id="GO:0006730">
    <property type="term" value="P:one-carbon metabolic process"/>
    <property type="evidence" value="ECO:0007669"/>
    <property type="project" value="InterPro"/>
</dbReference>
<protein>
    <submittedName>
        <fullName evidence="8">Methyltransferase</fullName>
    </submittedName>
</protein>
<gene>
    <name evidence="8" type="ORF">BROFUL_00644</name>
</gene>
<comment type="caution">
    <text evidence="8">The sequence shown here is derived from an EMBL/GenBank/DDBJ whole genome shotgun (WGS) entry which is preliminary data.</text>
</comment>
<keyword evidence="4" id="KW-0479">Metal-binding</keyword>
<evidence type="ECO:0000259" key="7">
    <source>
        <dbReference type="Pfam" id="PF01208"/>
    </source>
</evidence>
<comment type="cofactor">
    <cofactor evidence="1">
        <name>Zn(2+)</name>
        <dbReference type="ChEBI" id="CHEBI:29105"/>
    </cofactor>
</comment>
<dbReference type="InterPro" id="IPR006360">
    <property type="entry name" value="Mtase_MtaA_CmuA"/>
</dbReference>
<name>A0A0M2UX27_9BACT</name>
<keyword evidence="6" id="KW-0484">Methanogenesis</keyword>
<reference evidence="8 9" key="1">
    <citation type="journal article" date="2013" name="BMC Microbiol.">
        <title>Identification of the type II cytochrome c maturation pathway in anammox bacteria by comparative genomics.</title>
        <authorList>
            <person name="Ferousi C."/>
            <person name="Speth D.R."/>
            <person name="Reimann J."/>
            <person name="Op den Camp H.J."/>
            <person name="Allen J.W."/>
            <person name="Keltjens J.T."/>
            <person name="Jetten M.S."/>
        </authorList>
    </citation>
    <scope>NUCLEOTIDE SEQUENCE [LARGE SCALE GENOMIC DNA]</scope>
    <source>
        <strain evidence="8">RU1</strain>
    </source>
</reference>
<dbReference type="InterPro" id="IPR000257">
    <property type="entry name" value="Uroporphyrinogen_deCOase"/>
</dbReference>
<evidence type="ECO:0000313" key="9">
    <source>
        <dbReference type="Proteomes" id="UP000034954"/>
    </source>
</evidence>
<dbReference type="PANTHER" id="PTHR47099">
    <property type="entry name" value="METHYLCOBAMIDE:COM METHYLTRANSFERASE MTBA"/>
    <property type="match status" value="1"/>
</dbReference>
<dbReference type="AlphaFoldDB" id="A0A0M2UX27"/>
<dbReference type="InterPro" id="IPR052024">
    <property type="entry name" value="Methanogen_methyltrans"/>
</dbReference>
<dbReference type="PANTHER" id="PTHR47099:SF1">
    <property type="entry name" value="METHYLCOBAMIDE:COM METHYLTRANSFERASE MTBA"/>
    <property type="match status" value="1"/>
</dbReference>
<dbReference type="EMBL" id="LAQJ01000087">
    <property type="protein sequence ID" value="KKO20608.1"/>
    <property type="molecule type" value="Genomic_DNA"/>
</dbReference>
<evidence type="ECO:0000256" key="3">
    <source>
        <dbReference type="ARBA" id="ARBA00022679"/>
    </source>
</evidence>
<evidence type="ECO:0000256" key="2">
    <source>
        <dbReference type="ARBA" id="ARBA00022603"/>
    </source>
</evidence>
<sequence length="355" mass="39181">MRMQIFTEKRMVMTEKERLLKILHGAPVDRSPVIAPGGMMTMASKEVMDLTNCRWPSVHRDAEKMAALSVAMHDKAGIENLGIPFCMTVEAEAMGGEVEDGNEVTEPHMVQYPLKSVEEWRNLKELHPFKDGRLPVILACTFLLSQGYPDIPVIGNLVGPLSLATSLIDAMTLFKALRREPEEVHRMLAFLTDNGIRYGEALIKNGADLMVISDPSATGEILGPELFREFALPYLNQMIHRIHTLRKPVMVHICGKITPVYESLKRLDAEGISVDSVVSIKEMRNAIPGKKLMGNVSTILLQNGPVDKIQAVSRNLLDFGVDILAPACGLSAKTPVRHIRAMTDIAKITSGKPQA</sequence>
<accession>A0A0M2UX27</accession>
<evidence type="ECO:0000256" key="6">
    <source>
        <dbReference type="ARBA" id="ARBA00022994"/>
    </source>
</evidence>
<dbReference type="NCBIfam" id="TIGR01463">
    <property type="entry name" value="mtaA_cmuA"/>
    <property type="match status" value="1"/>
</dbReference>
<dbReference type="GO" id="GO:0032259">
    <property type="term" value="P:methylation"/>
    <property type="evidence" value="ECO:0007669"/>
    <property type="project" value="UniProtKB-KW"/>
</dbReference>
<dbReference type="InterPro" id="IPR038071">
    <property type="entry name" value="UROD/MetE-like_sf"/>
</dbReference>
<keyword evidence="2 8" id="KW-0489">Methyltransferase</keyword>
<evidence type="ECO:0000313" key="8">
    <source>
        <dbReference type="EMBL" id="KKO20608.1"/>
    </source>
</evidence>
<dbReference type="SUPFAM" id="SSF51726">
    <property type="entry name" value="UROD/MetE-like"/>
    <property type="match status" value="1"/>
</dbReference>
<organism evidence="8 9">
    <name type="scientific">Candidatus Brocadia fulgida</name>
    <dbReference type="NCBI Taxonomy" id="380242"/>
    <lineage>
        <taxon>Bacteria</taxon>
        <taxon>Pseudomonadati</taxon>
        <taxon>Planctomycetota</taxon>
        <taxon>Candidatus Brocadiia</taxon>
        <taxon>Candidatus Brocadiales</taxon>
        <taxon>Candidatus Brocadiaceae</taxon>
        <taxon>Candidatus Brocadia</taxon>
    </lineage>
</organism>
<dbReference type="PATRIC" id="fig|380242.3.peg.814"/>
<dbReference type="Proteomes" id="UP000034954">
    <property type="component" value="Unassembled WGS sequence"/>
</dbReference>
<evidence type="ECO:0000256" key="1">
    <source>
        <dbReference type="ARBA" id="ARBA00001947"/>
    </source>
</evidence>
<feature type="domain" description="Uroporphyrinogen decarboxylase (URO-D)" evidence="7">
    <location>
        <begin position="14"/>
        <end position="347"/>
    </location>
</feature>
<dbReference type="GO" id="GO:0015948">
    <property type="term" value="P:methanogenesis"/>
    <property type="evidence" value="ECO:0007669"/>
    <property type="project" value="UniProtKB-KW"/>
</dbReference>
<dbReference type="GO" id="GO:0046872">
    <property type="term" value="F:metal ion binding"/>
    <property type="evidence" value="ECO:0007669"/>
    <property type="project" value="UniProtKB-KW"/>
</dbReference>
<keyword evidence="9" id="KW-1185">Reference proteome</keyword>
<dbReference type="GO" id="GO:0004853">
    <property type="term" value="F:uroporphyrinogen decarboxylase activity"/>
    <property type="evidence" value="ECO:0007669"/>
    <property type="project" value="InterPro"/>
</dbReference>
<evidence type="ECO:0000256" key="4">
    <source>
        <dbReference type="ARBA" id="ARBA00022723"/>
    </source>
</evidence>
<dbReference type="GO" id="GO:0006779">
    <property type="term" value="P:porphyrin-containing compound biosynthetic process"/>
    <property type="evidence" value="ECO:0007669"/>
    <property type="project" value="InterPro"/>
</dbReference>
<evidence type="ECO:0000256" key="5">
    <source>
        <dbReference type="ARBA" id="ARBA00022833"/>
    </source>
</evidence>
<dbReference type="Pfam" id="PF01208">
    <property type="entry name" value="URO-D"/>
    <property type="match status" value="1"/>
</dbReference>
<keyword evidence="5" id="KW-0862">Zinc</keyword>
<proteinExistence type="predicted"/>
<dbReference type="NCBIfam" id="NF004889">
    <property type="entry name" value="PRK06252.1"/>
    <property type="match status" value="1"/>
</dbReference>
<dbReference type="GO" id="GO:0008168">
    <property type="term" value="F:methyltransferase activity"/>
    <property type="evidence" value="ECO:0007669"/>
    <property type="project" value="UniProtKB-KW"/>
</dbReference>
<keyword evidence="3" id="KW-0808">Transferase</keyword>